<sequence length="66" mass="7765">MIETKRACIYPKDVQRITGKSERYGRKLLNRIREELAKESHQFVSVNEFCEFTGLAPSIVERYITD</sequence>
<organism evidence="1 2">
    <name type="scientific">Aquiflexum balticum DSM 16537</name>
    <dbReference type="NCBI Taxonomy" id="758820"/>
    <lineage>
        <taxon>Bacteria</taxon>
        <taxon>Pseudomonadati</taxon>
        <taxon>Bacteroidota</taxon>
        <taxon>Cytophagia</taxon>
        <taxon>Cytophagales</taxon>
        <taxon>Cyclobacteriaceae</taxon>
        <taxon>Aquiflexum</taxon>
    </lineage>
</organism>
<protein>
    <submittedName>
        <fullName evidence="1">Uncharacterized protein</fullName>
    </submittedName>
</protein>
<gene>
    <name evidence="1" type="ORF">SAMN00777080_3334</name>
</gene>
<accession>A0A1W2H814</accession>
<dbReference type="STRING" id="758820.SAMN00777080_3334"/>
<name>A0A1W2H814_9BACT</name>
<dbReference type="Proteomes" id="UP000192333">
    <property type="component" value="Chromosome I"/>
</dbReference>
<evidence type="ECO:0000313" key="1">
    <source>
        <dbReference type="EMBL" id="SMD44706.1"/>
    </source>
</evidence>
<evidence type="ECO:0000313" key="2">
    <source>
        <dbReference type="Proteomes" id="UP000192333"/>
    </source>
</evidence>
<dbReference type="EMBL" id="LT838813">
    <property type="protein sequence ID" value="SMD44706.1"/>
    <property type="molecule type" value="Genomic_DNA"/>
</dbReference>
<proteinExistence type="predicted"/>
<dbReference type="AlphaFoldDB" id="A0A1W2H814"/>
<reference evidence="2" key="1">
    <citation type="submission" date="2017-04" db="EMBL/GenBank/DDBJ databases">
        <authorList>
            <person name="Varghese N."/>
            <person name="Submissions S."/>
        </authorList>
    </citation>
    <scope>NUCLEOTIDE SEQUENCE [LARGE SCALE GENOMIC DNA]</scope>
    <source>
        <strain evidence="2">DSM 16537</strain>
    </source>
</reference>
<keyword evidence="2" id="KW-1185">Reference proteome</keyword>